<dbReference type="SUPFAM" id="SSF103481">
    <property type="entry name" value="Multidrug resistance efflux transporter EmrE"/>
    <property type="match status" value="2"/>
</dbReference>
<dbReference type="InterPro" id="IPR051258">
    <property type="entry name" value="Diverse_Substrate_Transporter"/>
</dbReference>
<dbReference type="InterPro" id="IPR037185">
    <property type="entry name" value="EmrE-like"/>
</dbReference>
<feature type="transmembrane region" description="Helical" evidence="6">
    <location>
        <begin position="242"/>
        <end position="264"/>
    </location>
</feature>
<evidence type="ECO:0000256" key="5">
    <source>
        <dbReference type="ARBA" id="ARBA00023136"/>
    </source>
</evidence>
<feature type="transmembrane region" description="Helical" evidence="6">
    <location>
        <begin position="270"/>
        <end position="292"/>
    </location>
</feature>
<evidence type="ECO:0000256" key="4">
    <source>
        <dbReference type="ARBA" id="ARBA00022989"/>
    </source>
</evidence>
<keyword evidence="2" id="KW-1003">Cell membrane</keyword>
<evidence type="ECO:0000256" key="3">
    <source>
        <dbReference type="ARBA" id="ARBA00022692"/>
    </source>
</evidence>
<evidence type="ECO:0000313" key="8">
    <source>
        <dbReference type="EMBL" id="SVA96836.1"/>
    </source>
</evidence>
<reference evidence="8" key="1">
    <citation type="submission" date="2018-05" db="EMBL/GenBank/DDBJ databases">
        <authorList>
            <person name="Lanie J.A."/>
            <person name="Ng W.-L."/>
            <person name="Kazmierczak K.M."/>
            <person name="Andrzejewski T.M."/>
            <person name="Davidsen T.M."/>
            <person name="Wayne K.J."/>
            <person name="Tettelin H."/>
            <person name="Glass J.I."/>
            <person name="Rusch D."/>
            <person name="Podicherti R."/>
            <person name="Tsui H.-C.T."/>
            <person name="Winkler M.E."/>
        </authorList>
    </citation>
    <scope>NUCLEOTIDE SEQUENCE</scope>
</reference>
<evidence type="ECO:0000256" key="2">
    <source>
        <dbReference type="ARBA" id="ARBA00022475"/>
    </source>
</evidence>
<feature type="transmembrane region" description="Helical" evidence="6">
    <location>
        <begin position="182"/>
        <end position="203"/>
    </location>
</feature>
<dbReference type="EMBL" id="UINC01024010">
    <property type="protein sequence ID" value="SVA96836.1"/>
    <property type="molecule type" value="Genomic_DNA"/>
</dbReference>
<comment type="subcellular location">
    <subcellularLocation>
        <location evidence="1">Cell membrane</location>
        <topology evidence="1">Multi-pass membrane protein</topology>
    </subcellularLocation>
</comment>
<dbReference type="GO" id="GO:0005886">
    <property type="term" value="C:plasma membrane"/>
    <property type="evidence" value="ECO:0007669"/>
    <property type="project" value="UniProtKB-SubCell"/>
</dbReference>
<proteinExistence type="predicted"/>
<feature type="domain" description="EamA" evidence="7">
    <location>
        <begin position="152"/>
        <end position="285"/>
    </location>
</feature>
<organism evidence="8">
    <name type="scientific">marine metagenome</name>
    <dbReference type="NCBI Taxonomy" id="408172"/>
    <lineage>
        <taxon>unclassified sequences</taxon>
        <taxon>metagenomes</taxon>
        <taxon>ecological metagenomes</taxon>
    </lineage>
</organism>
<feature type="transmembrane region" description="Helical" evidence="6">
    <location>
        <begin position="75"/>
        <end position="95"/>
    </location>
</feature>
<dbReference type="AlphaFoldDB" id="A0A382A5M9"/>
<evidence type="ECO:0000259" key="7">
    <source>
        <dbReference type="Pfam" id="PF00892"/>
    </source>
</evidence>
<feature type="transmembrane region" description="Helical" evidence="6">
    <location>
        <begin position="155"/>
        <end position="175"/>
    </location>
</feature>
<keyword evidence="5 6" id="KW-0472">Membrane</keyword>
<feature type="transmembrane region" description="Helical" evidence="6">
    <location>
        <begin position="218"/>
        <end position="235"/>
    </location>
</feature>
<sequence length="297" mass="33128">MKKIISFICLVTCTLIWGTTFIAQDMGMDHIGPFTFNSIRFFVGFLTVLPFVFLFEKKKINNQIKAKTNQFIKLIVPVGVFLFLGCIFQQVSLLYTDVANSAFFTIFYVPMVPIIIYFLFSKRLHWSIWPSVLACILGGYFLSDISDVNVRFGDSLVLIGAVFWALHIIYIGKIIKQFDLPFFIALLQNLIVATLSLILVTIFEEIDFSKIKLETVEILYAGILSGGAAFALQLFGQRNISAAPAAIVMSLEGVFAAIAAWIILNQLLGLNNIIGCTLILGGVLLSQLVPIYEKNKL</sequence>
<feature type="transmembrane region" description="Helical" evidence="6">
    <location>
        <begin position="101"/>
        <end position="120"/>
    </location>
</feature>
<evidence type="ECO:0000256" key="1">
    <source>
        <dbReference type="ARBA" id="ARBA00004651"/>
    </source>
</evidence>
<dbReference type="PANTHER" id="PTHR42920:SF5">
    <property type="entry name" value="EAMA DOMAIN-CONTAINING PROTEIN"/>
    <property type="match status" value="1"/>
</dbReference>
<gene>
    <name evidence="8" type="ORF">METZ01_LOCUS149690</name>
</gene>
<evidence type="ECO:0000256" key="6">
    <source>
        <dbReference type="SAM" id="Phobius"/>
    </source>
</evidence>
<keyword evidence="3 6" id="KW-0812">Transmembrane</keyword>
<name>A0A382A5M9_9ZZZZ</name>
<feature type="transmembrane region" description="Helical" evidence="6">
    <location>
        <begin position="127"/>
        <end position="143"/>
    </location>
</feature>
<dbReference type="InterPro" id="IPR000620">
    <property type="entry name" value="EamA_dom"/>
</dbReference>
<dbReference type="Pfam" id="PF00892">
    <property type="entry name" value="EamA"/>
    <property type="match status" value="2"/>
</dbReference>
<protein>
    <recommendedName>
        <fullName evidence="7">EamA domain-containing protein</fullName>
    </recommendedName>
</protein>
<feature type="transmembrane region" description="Helical" evidence="6">
    <location>
        <begin position="39"/>
        <end position="55"/>
    </location>
</feature>
<accession>A0A382A5M9</accession>
<feature type="domain" description="EamA" evidence="7">
    <location>
        <begin position="7"/>
        <end position="142"/>
    </location>
</feature>
<keyword evidence="4 6" id="KW-1133">Transmembrane helix</keyword>
<dbReference type="PANTHER" id="PTHR42920">
    <property type="entry name" value="OS03G0707200 PROTEIN-RELATED"/>
    <property type="match status" value="1"/>
</dbReference>